<gene>
    <name evidence="1" type="ORF">SAMN05421855_103180</name>
</gene>
<proteinExistence type="predicted"/>
<name>A0A1G7GJU1_9FLAO</name>
<dbReference type="RefSeq" id="WP_093144243.1">
    <property type="nucleotide sequence ID" value="NZ_BMWO01000003.1"/>
</dbReference>
<keyword evidence="2" id="KW-1185">Reference proteome</keyword>
<organism evidence="1 2">
    <name type="scientific">Ulvibacter litoralis</name>
    <dbReference type="NCBI Taxonomy" id="227084"/>
    <lineage>
        <taxon>Bacteria</taxon>
        <taxon>Pseudomonadati</taxon>
        <taxon>Bacteroidota</taxon>
        <taxon>Flavobacteriia</taxon>
        <taxon>Flavobacteriales</taxon>
        <taxon>Flavobacteriaceae</taxon>
        <taxon>Ulvibacter</taxon>
    </lineage>
</organism>
<dbReference type="OrthoDB" id="892266at2"/>
<accession>A0A1G7GJU1</accession>
<sequence>MKKAILLFSLIIFATACKEVSKSSEEKNSEDSSSQLEVNSNRTTAETIAYKNGFENWKNVSEIQFTFNVDRNGNHFERSWTWNPKTDAVTMKSAQDTISYNRAIMDTIAQKTDASFINDKYWLLAPYNLVWDNGIQTSEKENVIAPISKDTLNQLTIVYGNDGGYTPGDAYDFYFGKDFVIKEWVYRKGNDSVPSMTTTWEDYEGFNGLNIAKMHKDETGNFKLYFTNIKVK</sequence>
<dbReference type="STRING" id="227084.SAMN05421855_103180"/>
<dbReference type="Proteomes" id="UP000199321">
    <property type="component" value="Unassembled WGS sequence"/>
</dbReference>
<evidence type="ECO:0000313" key="1">
    <source>
        <dbReference type="EMBL" id="SDE88333.1"/>
    </source>
</evidence>
<reference evidence="1 2" key="1">
    <citation type="submission" date="2016-10" db="EMBL/GenBank/DDBJ databases">
        <authorList>
            <person name="de Groot N.N."/>
        </authorList>
    </citation>
    <scope>NUCLEOTIDE SEQUENCE [LARGE SCALE GENOMIC DNA]</scope>
    <source>
        <strain evidence="1 2">DSM 16195</strain>
    </source>
</reference>
<evidence type="ECO:0000313" key="2">
    <source>
        <dbReference type="Proteomes" id="UP000199321"/>
    </source>
</evidence>
<dbReference type="EMBL" id="FNBA01000003">
    <property type="protein sequence ID" value="SDE88333.1"/>
    <property type="molecule type" value="Genomic_DNA"/>
</dbReference>
<protein>
    <submittedName>
        <fullName evidence="1">Uncharacterized protein</fullName>
    </submittedName>
</protein>
<dbReference type="PROSITE" id="PS51257">
    <property type="entry name" value="PROKAR_LIPOPROTEIN"/>
    <property type="match status" value="1"/>
</dbReference>
<dbReference type="AlphaFoldDB" id="A0A1G7GJU1"/>